<keyword evidence="5 8" id="KW-0641">Proline biosynthesis</keyword>
<feature type="binding site" evidence="10">
    <location>
        <begin position="10"/>
        <end position="15"/>
    </location>
    <ligand>
        <name>NADP(+)</name>
        <dbReference type="ChEBI" id="CHEBI:58349"/>
    </ligand>
</feature>
<comment type="similarity">
    <text evidence="2 8">Belongs to the pyrroline-5-carboxylate reductase family.</text>
</comment>
<comment type="catalytic activity">
    <reaction evidence="8">
        <text>L-proline + NAD(+) = (S)-1-pyrroline-5-carboxylate + NADH + 2 H(+)</text>
        <dbReference type="Rhea" id="RHEA:14105"/>
        <dbReference type="ChEBI" id="CHEBI:15378"/>
        <dbReference type="ChEBI" id="CHEBI:17388"/>
        <dbReference type="ChEBI" id="CHEBI:57540"/>
        <dbReference type="ChEBI" id="CHEBI:57945"/>
        <dbReference type="ChEBI" id="CHEBI:60039"/>
        <dbReference type="EC" id="1.5.1.2"/>
    </reaction>
</comment>
<sequence length="284" mass="29767">MLNNKKIGMIGTGNMGNALIDGLIRSGAAQPENIICSDASERQLEPIKEKYQVATTTNNIEVVKAADIIIYAIKPQIMASVLKETADYLDMSKLIISIAAGVPLAAIESLLEKDLRLIRVMPNVAVAVREGATAIAAGGHADQDDVKLTMAIFDSVGKSIFIKENYLMDAITGLSGSGPAYIFMIVDALADAGVKVGLSRNDALVLASQTILGAAKLLLETGDHPGQLKDSVTSPGGTAIAGLHTLEKGGLRTTLINAVEAATNRSRELGDAMIKNFANGQTQP</sequence>
<evidence type="ECO:0000259" key="12">
    <source>
        <dbReference type="Pfam" id="PF14748"/>
    </source>
</evidence>
<dbReference type="PIRSF" id="PIRSF000193">
    <property type="entry name" value="Pyrrol-5-carb_rd"/>
    <property type="match status" value="1"/>
</dbReference>
<feature type="domain" description="Pyrroline-5-carboxylate reductase catalytic N-terminal" evidence="11">
    <location>
        <begin position="6"/>
        <end position="101"/>
    </location>
</feature>
<dbReference type="KEGG" id="dalk:DSCA_56220"/>
<dbReference type="Gene3D" id="1.10.3730.10">
    <property type="entry name" value="ProC C-terminal domain-like"/>
    <property type="match status" value="1"/>
</dbReference>
<dbReference type="PANTHER" id="PTHR11645">
    <property type="entry name" value="PYRROLINE-5-CARBOXYLATE REDUCTASE"/>
    <property type="match status" value="1"/>
</dbReference>
<evidence type="ECO:0000256" key="4">
    <source>
        <dbReference type="ARBA" id="ARBA00022605"/>
    </source>
</evidence>
<keyword evidence="3 8" id="KW-0963">Cytoplasm</keyword>
<dbReference type="SUPFAM" id="SSF48179">
    <property type="entry name" value="6-phosphogluconate dehydrogenase C-terminal domain-like"/>
    <property type="match status" value="1"/>
</dbReference>
<dbReference type="GO" id="GO:0004735">
    <property type="term" value="F:pyrroline-5-carboxylate reductase activity"/>
    <property type="evidence" value="ECO:0007669"/>
    <property type="project" value="UniProtKB-UniRule"/>
</dbReference>
<comment type="pathway">
    <text evidence="8">Amino-acid biosynthesis; L-proline biosynthesis; L-proline from L-glutamate 5-semialdehyde: step 1/1.</text>
</comment>
<name>A0A5K7YPI0_9BACT</name>
<dbReference type="FunFam" id="1.10.3730.10:FF:000001">
    <property type="entry name" value="Pyrroline-5-carboxylate reductase"/>
    <property type="match status" value="1"/>
</dbReference>
<organism evidence="13 14">
    <name type="scientific">Desulfosarcina alkanivorans</name>
    <dbReference type="NCBI Taxonomy" id="571177"/>
    <lineage>
        <taxon>Bacteria</taxon>
        <taxon>Pseudomonadati</taxon>
        <taxon>Thermodesulfobacteriota</taxon>
        <taxon>Desulfobacteria</taxon>
        <taxon>Desulfobacterales</taxon>
        <taxon>Desulfosarcinaceae</taxon>
        <taxon>Desulfosarcina</taxon>
    </lineage>
</organism>
<dbReference type="FunFam" id="3.40.50.720:FF:000190">
    <property type="entry name" value="Pyrroline-5-carboxylate reductase"/>
    <property type="match status" value="1"/>
</dbReference>
<comment type="function">
    <text evidence="8">Catalyzes the reduction of 1-pyrroline-5-carboxylate (PCA) to L-proline.</text>
</comment>
<accession>A0A5K7YPI0</accession>
<evidence type="ECO:0000256" key="7">
    <source>
        <dbReference type="ARBA" id="ARBA00023002"/>
    </source>
</evidence>
<evidence type="ECO:0000256" key="10">
    <source>
        <dbReference type="PIRSR" id="PIRSR000193-1"/>
    </source>
</evidence>
<comment type="catalytic activity">
    <reaction evidence="8">
        <text>L-proline + NADP(+) = (S)-1-pyrroline-5-carboxylate + NADPH + 2 H(+)</text>
        <dbReference type="Rhea" id="RHEA:14109"/>
        <dbReference type="ChEBI" id="CHEBI:15378"/>
        <dbReference type="ChEBI" id="CHEBI:17388"/>
        <dbReference type="ChEBI" id="CHEBI:57783"/>
        <dbReference type="ChEBI" id="CHEBI:58349"/>
        <dbReference type="ChEBI" id="CHEBI:60039"/>
        <dbReference type="EC" id="1.5.1.2"/>
    </reaction>
</comment>
<dbReference type="InterPro" id="IPR029036">
    <property type="entry name" value="P5CR_dimer"/>
</dbReference>
<keyword evidence="6 8" id="KW-0521">NADP</keyword>
<dbReference type="InterPro" id="IPR036291">
    <property type="entry name" value="NAD(P)-bd_dom_sf"/>
</dbReference>
<dbReference type="Proteomes" id="UP000427906">
    <property type="component" value="Chromosome"/>
</dbReference>
<evidence type="ECO:0000256" key="5">
    <source>
        <dbReference type="ARBA" id="ARBA00022650"/>
    </source>
</evidence>
<dbReference type="UniPathway" id="UPA00098">
    <property type="reaction ID" value="UER00361"/>
</dbReference>
<dbReference type="GO" id="GO:0055129">
    <property type="term" value="P:L-proline biosynthetic process"/>
    <property type="evidence" value="ECO:0007669"/>
    <property type="project" value="UniProtKB-UniRule"/>
</dbReference>
<keyword evidence="14" id="KW-1185">Reference proteome</keyword>
<feature type="binding site" evidence="10">
    <location>
        <begin position="72"/>
        <end position="75"/>
    </location>
    <ligand>
        <name>NADP(+)</name>
        <dbReference type="ChEBI" id="CHEBI:58349"/>
    </ligand>
</feature>
<evidence type="ECO:0000256" key="3">
    <source>
        <dbReference type="ARBA" id="ARBA00022490"/>
    </source>
</evidence>
<dbReference type="HAMAP" id="MF_01925">
    <property type="entry name" value="P5C_reductase"/>
    <property type="match status" value="1"/>
</dbReference>
<dbReference type="NCBIfam" id="TIGR00112">
    <property type="entry name" value="proC"/>
    <property type="match status" value="1"/>
</dbReference>
<dbReference type="InterPro" id="IPR028939">
    <property type="entry name" value="P5C_Rdtase_cat_N"/>
</dbReference>
<protein>
    <recommendedName>
        <fullName evidence="8 9">Pyrroline-5-carboxylate reductase</fullName>
        <shortName evidence="8">P5C reductase</shortName>
        <shortName evidence="8">P5CR</shortName>
        <ecNumber evidence="8 9">1.5.1.2</ecNumber>
    </recommendedName>
    <alternativeName>
        <fullName evidence="8">PCA reductase</fullName>
    </alternativeName>
</protein>
<proteinExistence type="inferred from homology"/>
<keyword evidence="4 8" id="KW-0028">Amino-acid biosynthesis</keyword>
<gene>
    <name evidence="8" type="primary">proC</name>
    <name evidence="13" type="ORF">DSCA_56220</name>
</gene>
<feature type="domain" description="Pyrroline-5-carboxylate reductase dimerisation" evidence="12">
    <location>
        <begin position="167"/>
        <end position="269"/>
    </location>
</feature>
<evidence type="ECO:0000256" key="2">
    <source>
        <dbReference type="ARBA" id="ARBA00005525"/>
    </source>
</evidence>
<dbReference type="Pfam" id="PF03807">
    <property type="entry name" value="F420_oxidored"/>
    <property type="match status" value="1"/>
</dbReference>
<evidence type="ECO:0000313" key="14">
    <source>
        <dbReference type="Proteomes" id="UP000427906"/>
    </source>
</evidence>
<evidence type="ECO:0000256" key="1">
    <source>
        <dbReference type="ARBA" id="ARBA00004496"/>
    </source>
</evidence>
<dbReference type="InterPro" id="IPR000304">
    <property type="entry name" value="Pyrroline-COOH_reductase"/>
</dbReference>
<evidence type="ECO:0000256" key="9">
    <source>
        <dbReference type="NCBIfam" id="TIGR00112"/>
    </source>
</evidence>
<dbReference type="EMBL" id="AP021874">
    <property type="protein sequence ID" value="BBO71692.1"/>
    <property type="molecule type" value="Genomic_DNA"/>
</dbReference>
<dbReference type="Gene3D" id="3.40.50.720">
    <property type="entry name" value="NAD(P)-binding Rossmann-like Domain"/>
    <property type="match status" value="1"/>
</dbReference>
<evidence type="ECO:0000256" key="6">
    <source>
        <dbReference type="ARBA" id="ARBA00022857"/>
    </source>
</evidence>
<evidence type="ECO:0000313" key="13">
    <source>
        <dbReference type="EMBL" id="BBO71692.1"/>
    </source>
</evidence>
<dbReference type="SUPFAM" id="SSF51735">
    <property type="entry name" value="NAD(P)-binding Rossmann-fold domains"/>
    <property type="match status" value="1"/>
</dbReference>
<keyword evidence="7 8" id="KW-0560">Oxidoreductase</keyword>
<dbReference type="EC" id="1.5.1.2" evidence="8 9"/>
<reference evidence="13 14" key="1">
    <citation type="submission" date="2019-11" db="EMBL/GenBank/DDBJ databases">
        <title>Comparative genomics of hydrocarbon-degrading Desulfosarcina strains.</title>
        <authorList>
            <person name="Watanabe M."/>
            <person name="Kojima H."/>
            <person name="Fukui M."/>
        </authorList>
    </citation>
    <scope>NUCLEOTIDE SEQUENCE [LARGE SCALE GENOMIC DNA]</scope>
    <source>
        <strain evidence="13 14">PL12</strain>
    </source>
</reference>
<dbReference type="PANTHER" id="PTHR11645:SF0">
    <property type="entry name" value="PYRROLINE-5-CARBOXYLATE REDUCTASE 3"/>
    <property type="match status" value="1"/>
</dbReference>
<comment type="subcellular location">
    <subcellularLocation>
        <location evidence="1 8">Cytoplasm</location>
    </subcellularLocation>
</comment>
<evidence type="ECO:0000256" key="8">
    <source>
        <dbReference type="HAMAP-Rule" id="MF_01925"/>
    </source>
</evidence>
<dbReference type="OrthoDB" id="9805754at2"/>
<dbReference type="GO" id="GO:0005737">
    <property type="term" value="C:cytoplasm"/>
    <property type="evidence" value="ECO:0007669"/>
    <property type="project" value="UniProtKB-SubCell"/>
</dbReference>
<dbReference type="Pfam" id="PF14748">
    <property type="entry name" value="P5CR_dimer"/>
    <property type="match status" value="1"/>
</dbReference>
<dbReference type="AlphaFoldDB" id="A0A5K7YPI0"/>
<feature type="binding site" evidence="10">
    <location>
        <position position="59"/>
    </location>
    <ligand>
        <name>NADPH</name>
        <dbReference type="ChEBI" id="CHEBI:57783"/>
    </ligand>
</feature>
<evidence type="ECO:0000259" key="11">
    <source>
        <dbReference type="Pfam" id="PF03807"/>
    </source>
</evidence>
<dbReference type="InterPro" id="IPR008927">
    <property type="entry name" value="6-PGluconate_DH-like_C_sf"/>
</dbReference>